<protein>
    <submittedName>
        <fullName evidence="1">Uncharacterized protein</fullName>
    </submittedName>
</protein>
<proteinExistence type="predicted"/>
<reference evidence="1" key="1">
    <citation type="journal article" date="2014" name="Front. Microbiol.">
        <title>High frequency of phylogenetically diverse reductive dehalogenase-homologous genes in deep subseafloor sedimentary metagenomes.</title>
        <authorList>
            <person name="Kawai M."/>
            <person name="Futagami T."/>
            <person name="Toyoda A."/>
            <person name="Takaki Y."/>
            <person name="Nishi S."/>
            <person name="Hori S."/>
            <person name="Arai W."/>
            <person name="Tsubouchi T."/>
            <person name="Morono Y."/>
            <person name="Uchiyama I."/>
            <person name="Ito T."/>
            <person name="Fujiyama A."/>
            <person name="Inagaki F."/>
            <person name="Takami H."/>
        </authorList>
    </citation>
    <scope>NUCLEOTIDE SEQUENCE</scope>
    <source>
        <strain evidence="1">Expedition CK06-06</strain>
    </source>
</reference>
<sequence length="75" mass="8996">MDRVEKIRERIDVYGNIDNVQDWKWLISEIERLRKEILKYGQHTGDCRTHWMPCEEDCSCGWLKMHKSTKGEVDG</sequence>
<gene>
    <name evidence="1" type="ORF">S01H1_61219</name>
</gene>
<dbReference type="AlphaFoldDB" id="X0WMY7"/>
<organism evidence="1">
    <name type="scientific">marine sediment metagenome</name>
    <dbReference type="NCBI Taxonomy" id="412755"/>
    <lineage>
        <taxon>unclassified sequences</taxon>
        <taxon>metagenomes</taxon>
        <taxon>ecological metagenomes</taxon>
    </lineage>
</organism>
<evidence type="ECO:0000313" key="1">
    <source>
        <dbReference type="EMBL" id="GAG32349.1"/>
    </source>
</evidence>
<dbReference type="EMBL" id="BARS01040130">
    <property type="protein sequence ID" value="GAG32349.1"/>
    <property type="molecule type" value="Genomic_DNA"/>
</dbReference>
<name>X0WMY7_9ZZZZ</name>
<accession>X0WMY7</accession>
<comment type="caution">
    <text evidence="1">The sequence shown here is derived from an EMBL/GenBank/DDBJ whole genome shotgun (WGS) entry which is preliminary data.</text>
</comment>